<sequence>VTSQPEVVLPTADQITGMMRTQPSLFWSQLAHTALLDDVIDLVQQEVDVMRATAKHASPPGKAADSLCRVALQLQLGEQIAARIRTRHFQQNALQHEMDRKRRMETPYPTTL</sequence>
<dbReference type="AlphaFoldDB" id="A0AAV5WMP8"/>
<organism evidence="2 3">
    <name type="scientific">Pristionchus fissidentatus</name>
    <dbReference type="NCBI Taxonomy" id="1538716"/>
    <lineage>
        <taxon>Eukaryota</taxon>
        <taxon>Metazoa</taxon>
        <taxon>Ecdysozoa</taxon>
        <taxon>Nematoda</taxon>
        <taxon>Chromadorea</taxon>
        <taxon>Rhabditida</taxon>
        <taxon>Rhabditina</taxon>
        <taxon>Diplogasteromorpha</taxon>
        <taxon>Diplogasteroidea</taxon>
        <taxon>Neodiplogasteridae</taxon>
        <taxon>Pristionchus</taxon>
    </lineage>
</organism>
<protein>
    <recommendedName>
        <fullName evidence="1">GMEB1/2/Spe-44-like domain-containing protein</fullName>
    </recommendedName>
</protein>
<dbReference type="EMBL" id="BTSY01000006">
    <property type="protein sequence ID" value="GMT31543.1"/>
    <property type="molecule type" value="Genomic_DNA"/>
</dbReference>
<dbReference type="Pfam" id="PF25892">
    <property type="entry name" value="Spe-44"/>
    <property type="match status" value="1"/>
</dbReference>
<comment type="caution">
    <text evidence="2">The sequence shown here is derived from an EMBL/GenBank/DDBJ whole genome shotgun (WGS) entry which is preliminary data.</text>
</comment>
<evidence type="ECO:0000259" key="1">
    <source>
        <dbReference type="Pfam" id="PF25892"/>
    </source>
</evidence>
<feature type="non-terminal residue" evidence="2">
    <location>
        <position position="1"/>
    </location>
</feature>
<gene>
    <name evidence="2" type="ORF">PFISCL1PPCAC_22840</name>
</gene>
<feature type="domain" description="GMEB1/2/Spe-44-like" evidence="1">
    <location>
        <begin position="19"/>
        <end position="99"/>
    </location>
</feature>
<proteinExistence type="predicted"/>
<keyword evidence="3" id="KW-1185">Reference proteome</keyword>
<evidence type="ECO:0000313" key="2">
    <source>
        <dbReference type="EMBL" id="GMT31543.1"/>
    </source>
</evidence>
<accession>A0AAV5WMP8</accession>
<feature type="non-terminal residue" evidence="2">
    <location>
        <position position="112"/>
    </location>
</feature>
<dbReference type="InterPro" id="IPR059099">
    <property type="entry name" value="GMEB1/2/Spe-44_dom"/>
</dbReference>
<dbReference type="Proteomes" id="UP001432322">
    <property type="component" value="Unassembled WGS sequence"/>
</dbReference>
<evidence type="ECO:0000313" key="3">
    <source>
        <dbReference type="Proteomes" id="UP001432322"/>
    </source>
</evidence>
<reference evidence="2" key="1">
    <citation type="submission" date="2023-10" db="EMBL/GenBank/DDBJ databases">
        <title>Genome assembly of Pristionchus species.</title>
        <authorList>
            <person name="Yoshida K."/>
            <person name="Sommer R.J."/>
        </authorList>
    </citation>
    <scope>NUCLEOTIDE SEQUENCE</scope>
    <source>
        <strain evidence="2">RS5133</strain>
    </source>
</reference>
<name>A0AAV5WMP8_9BILA</name>